<reference evidence="1" key="1">
    <citation type="journal article" date="2015" name="Nature">
        <title>Complex archaea that bridge the gap between prokaryotes and eukaryotes.</title>
        <authorList>
            <person name="Spang A."/>
            <person name="Saw J.H."/>
            <person name="Jorgensen S.L."/>
            <person name="Zaremba-Niedzwiedzka K."/>
            <person name="Martijn J."/>
            <person name="Lind A.E."/>
            <person name="van Eijk R."/>
            <person name="Schleper C."/>
            <person name="Guy L."/>
            <person name="Ettema T.J."/>
        </authorList>
    </citation>
    <scope>NUCLEOTIDE SEQUENCE</scope>
</reference>
<evidence type="ECO:0000313" key="1">
    <source>
        <dbReference type="EMBL" id="KKM08501.1"/>
    </source>
</evidence>
<accession>A0A0F9HBC0</accession>
<proteinExistence type="predicted"/>
<sequence>NGTCNIDGKTFDNVVAKTTAYIDETELNTTVNVEKVVILVKIKNGICCVDITEDIKSYIYECIKPEFDTDEGAHYDSGSSWDYDYDI</sequence>
<dbReference type="EMBL" id="LAZR01015555">
    <property type="protein sequence ID" value="KKM08501.1"/>
    <property type="molecule type" value="Genomic_DNA"/>
</dbReference>
<dbReference type="AlphaFoldDB" id="A0A0F9HBC0"/>
<name>A0A0F9HBC0_9ZZZZ</name>
<comment type="caution">
    <text evidence="1">The sequence shown here is derived from an EMBL/GenBank/DDBJ whole genome shotgun (WGS) entry which is preliminary data.</text>
</comment>
<gene>
    <name evidence="1" type="ORF">LCGC14_1724010</name>
</gene>
<feature type="non-terminal residue" evidence="1">
    <location>
        <position position="1"/>
    </location>
</feature>
<protein>
    <submittedName>
        <fullName evidence="1">Uncharacterized protein</fullName>
    </submittedName>
</protein>
<organism evidence="1">
    <name type="scientific">marine sediment metagenome</name>
    <dbReference type="NCBI Taxonomy" id="412755"/>
    <lineage>
        <taxon>unclassified sequences</taxon>
        <taxon>metagenomes</taxon>
        <taxon>ecological metagenomes</taxon>
    </lineage>
</organism>